<evidence type="ECO:0000256" key="1">
    <source>
        <dbReference type="ARBA" id="ARBA00022448"/>
    </source>
</evidence>
<evidence type="ECO:0000313" key="11">
    <source>
        <dbReference type="Proteomes" id="UP000070250"/>
    </source>
</evidence>
<keyword evidence="11" id="KW-1185">Reference proteome</keyword>
<feature type="domain" description="Cytochrome c" evidence="9">
    <location>
        <begin position="95"/>
        <end position="193"/>
    </location>
</feature>
<evidence type="ECO:0000256" key="3">
    <source>
        <dbReference type="ARBA" id="ARBA00022723"/>
    </source>
</evidence>
<evidence type="ECO:0000256" key="8">
    <source>
        <dbReference type="SAM" id="SignalP"/>
    </source>
</evidence>
<dbReference type="Proteomes" id="UP000070250">
    <property type="component" value="Chromosome"/>
</dbReference>
<protein>
    <recommendedName>
        <fullName evidence="9">Cytochrome c domain-containing protein</fullName>
    </recommendedName>
</protein>
<feature type="signal peptide" evidence="8">
    <location>
        <begin position="1"/>
        <end position="34"/>
    </location>
</feature>
<dbReference type="GO" id="GO:0046872">
    <property type="term" value="F:metal ion binding"/>
    <property type="evidence" value="ECO:0007669"/>
    <property type="project" value="UniProtKB-KW"/>
</dbReference>
<dbReference type="GO" id="GO:0020037">
    <property type="term" value="F:heme binding"/>
    <property type="evidence" value="ECO:0007669"/>
    <property type="project" value="InterPro"/>
</dbReference>
<dbReference type="Gene3D" id="1.10.760.10">
    <property type="entry name" value="Cytochrome c-like domain"/>
    <property type="match status" value="1"/>
</dbReference>
<dbReference type="SUPFAM" id="SSF46626">
    <property type="entry name" value="Cytochrome c"/>
    <property type="match status" value="1"/>
</dbReference>
<evidence type="ECO:0000259" key="9">
    <source>
        <dbReference type="PROSITE" id="PS51007"/>
    </source>
</evidence>
<evidence type="ECO:0000256" key="2">
    <source>
        <dbReference type="ARBA" id="ARBA00022617"/>
    </source>
</evidence>
<keyword evidence="2 6" id="KW-0349">Heme</keyword>
<dbReference type="EMBL" id="CP011971">
    <property type="protein sequence ID" value="AMN47169.1"/>
    <property type="molecule type" value="Genomic_DNA"/>
</dbReference>
<proteinExistence type="predicted"/>
<evidence type="ECO:0000256" key="6">
    <source>
        <dbReference type="PROSITE-ProRule" id="PRU00433"/>
    </source>
</evidence>
<keyword evidence="4" id="KW-0249">Electron transport</keyword>
<dbReference type="PANTHER" id="PTHR37823">
    <property type="entry name" value="CYTOCHROME C-553-LIKE"/>
    <property type="match status" value="1"/>
</dbReference>
<dbReference type="InterPro" id="IPR051811">
    <property type="entry name" value="Cytochrome_c550/c551-like"/>
</dbReference>
<evidence type="ECO:0000313" key="10">
    <source>
        <dbReference type="EMBL" id="AMN47169.1"/>
    </source>
</evidence>
<evidence type="ECO:0000256" key="4">
    <source>
        <dbReference type="ARBA" id="ARBA00022982"/>
    </source>
</evidence>
<evidence type="ECO:0000256" key="7">
    <source>
        <dbReference type="SAM" id="MobiDB-lite"/>
    </source>
</evidence>
<organism evidence="10 11">
    <name type="scientific">Steroidobacter denitrificans</name>
    <dbReference type="NCBI Taxonomy" id="465721"/>
    <lineage>
        <taxon>Bacteria</taxon>
        <taxon>Pseudomonadati</taxon>
        <taxon>Pseudomonadota</taxon>
        <taxon>Gammaproteobacteria</taxon>
        <taxon>Steroidobacterales</taxon>
        <taxon>Steroidobacteraceae</taxon>
        <taxon>Steroidobacter</taxon>
    </lineage>
</organism>
<reference evidence="10 11" key="1">
    <citation type="submission" date="2015-06" db="EMBL/GenBank/DDBJ databases">
        <title>A Comprehensive Approach to Explore the Metabolic and Phylogenetic Diversity of Bacterial Steroid Degradation in the Environment: Testosterone as an Example.</title>
        <authorList>
            <person name="Yang F.-C."/>
            <person name="Chen Y.-L."/>
            <person name="Yu C.-P."/>
            <person name="Tang S.-L."/>
            <person name="Wang P.-H."/>
            <person name="Ismail W."/>
            <person name="Wang C.-H."/>
            <person name="Yang C.-Y."/>
            <person name="Chiang Y.-R."/>
        </authorList>
    </citation>
    <scope>NUCLEOTIDE SEQUENCE [LARGE SCALE GENOMIC DNA]</scope>
    <source>
        <strain evidence="10 11">DSM 18526</strain>
    </source>
</reference>
<dbReference type="AlphaFoldDB" id="A0A127FC55"/>
<keyword evidence="8" id="KW-0732">Signal</keyword>
<dbReference type="GO" id="GO:0009055">
    <property type="term" value="F:electron transfer activity"/>
    <property type="evidence" value="ECO:0007669"/>
    <property type="project" value="InterPro"/>
</dbReference>
<feature type="chain" id="PRO_5007448327" description="Cytochrome c domain-containing protein" evidence="8">
    <location>
        <begin position="35"/>
        <end position="195"/>
    </location>
</feature>
<evidence type="ECO:0000256" key="5">
    <source>
        <dbReference type="ARBA" id="ARBA00023004"/>
    </source>
</evidence>
<dbReference type="PROSITE" id="PS51007">
    <property type="entry name" value="CYTC"/>
    <property type="match status" value="1"/>
</dbReference>
<keyword evidence="3 6" id="KW-0479">Metal-binding</keyword>
<keyword evidence="1" id="KW-0813">Transport</keyword>
<dbReference type="PATRIC" id="fig|465721.4.peg.1846"/>
<dbReference type="Pfam" id="PF00034">
    <property type="entry name" value="Cytochrom_C"/>
    <property type="match status" value="1"/>
</dbReference>
<dbReference type="InterPro" id="IPR036909">
    <property type="entry name" value="Cyt_c-like_dom_sf"/>
</dbReference>
<accession>A0A127FC55</accession>
<dbReference type="STRING" id="465721.ACG33_08685"/>
<sequence>MKFGIMKFDIMRRGMAGAMLPAMLAALLVAPGCAKKESAATDQTASVPPGAASLEPADTPQATASEATGPEATATETTDDAAAPAAEVSATQSASSTAAGEKVFKAYCVTCHGLKGKGDGPAAAALNPKPANFSVGAFKYDVNGNGTKGDIEDIKAIVHDGAAKHGGSPLMAPWPTIQPEQLQAVAEYVKSLHGA</sequence>
<dbReference type="InterPro" id="IPR009056">
    <property type="entry name" value="Cyt_c-like_dom"/>
</dbReference>
<gene>
    <name evidence="10" type="ORF">ACG33_08685</name>
</gene>
<dbReference type="KEGG" id="sdf:ACG33_08685"/>
<feature type="compositionally biased region" description="Low complexity" evidence="7">
    <location>
        <begin position="62"/>
        <end position="94"/>
    </location>
</feature>
<feature type="region of interest" description="Disordered" evidence="7">
    <location>
        <begin position="40"/>
        <end position="94"/>
    </location>
</feature>
<keyword evidence="5 6" id="KW-0408">Iron</keyword>
<name>A0A127FC55_STEDE</name>